<dbReference type="Proteomes" id="UP000507470">
    <property type="component" value="Unassembled WGS sequence"/>
</dbReference>
<dbReference type="EMBL" id="CACVKT020004657">
    <property type="protein sequence ID" value="CAC5391022.1"/>
    <property type="molecule type" value="Genomic_DNA"/>
</dbReference>
<evidence type="ECO:0000313" key="2">
    <source>
        <dbReference type="Proteomes" id="UP000507470"/>
    </source>
</evidence>
<sequence length="211" mass="23950">MFNVSKFKQSGVTSSSVPLIDHIYTTFPDYIKDVQVPIYAQGDHYPVSCILDKLNRQIKHGVSTNNHREIKYRNFKTDRNCKQIWKHLKDLNHSGKNNITSLKTHDNDYITNLTDIVEHLNDHFSSTGHKLVPDPKTTFFSDSLASFVKSRISENVSFTLYSVSISEVSNELVQLDVNITGLDKVGPRILKLSSPIVSDSLAHIINLSLFF</sequence>
<proteinExistence type="predicted"/>
<name>A0A6J8C5R2_MYTCO</name>
<accession>A0A6J8C5R2</accession>
<organism evidence="1 2">
    <name type="scientific">Mytilus coruscus</name>
    <name type="common">Sea mussel</name>
    <dbReference type="NCBI Taxonomy" id="42192"/>
    <lineage>
        <taxon>Eukaryota</taxon>
        <taxon>Metazoa</taxon>
        <taxon>Spiralia</taxon>
        <taxon>Lophotrochozoa</taxon>
        <taxon>Mollusca</taxon>
        <taxon>Bivalvia</taxon>
        <taxon>Autobranchia</taxon>
        <taxon>Pteriomorphia</taxon>
        <taxon>Mytilida</taxon>
        <taxon>Mytiloidea</taxon>
        <taxon>Mytilidae</taxon>
        <taxon>Mytilinae</taxon>
        <taxon>Mytilus</taxon>
    </lineage>
</organism>
<evidence type="ECO:0000313" key="1">
    <source>
        <dbReference type="EMBL" id="CAC5391022.1"/>
    </source>
</evidence>
<reference evidence="1 2" key="1">
    <citation type="submission" date="2020-06" db="EMBL/GenBank/DDBJ databases">
        <authorList>
            <person name="Li R."/>
            <person name="Bekaert M."/>
        </authorList>
    </citation>
    <scope>NUCLEOTIDE SEQUENCE [LARGE SCALE GENOMIC DNA]</scope>
    <source>
        <strain evidence="2">wild</strain>
    </source>
</reference>
<gene>
    <name evidence="1" type="ORF">MCOR_26064</name>
</gene>
<dbReference type="OrthoDB" id="410381at2759"/>
<protein>
    <submittedName>
        <fullName evidence="1">Uncharacterized protein</fullName>
    </submittedName>
</protein>
<dbReference type="AlphaFoldDB" id="A0A6J8C5R2"/>
<keyword evidence="2" id="KW-1185">Reference proteome</keyword>